<dbReference type="Proteomes" id="UP001424441">
    <property type="component" value="Unassembled WGS sequence"/>
</dbReference>
<sequence length="62" mass="6937">MAESLGHTIDIEDFWPSIAGVLQVSVNKADQPLGGYEISDIECELRRLKPAQTQLVFSYLEN</sequence>
<name>A0ABP3RY15_9HYPH</name>
<evidence type="ECO:0000313" key="1">
    <source>
        <dbReference type="EMBL" id="GAA0616747.1"/>
    </source>
</evidence>
<dbReference type="EMBL" id="BAAADE010000030">
    <property type="protein sequence ID" value="GAA0616747.1"/>
    <property type="molecule type" value="Genomic_DNA"/>
</dbReference>
<comment type="caution">
    <text evidence="1">The sequence shown here is derived from an EMBL/GenBank/DDBJ whole genome shotgun (WGS) entry which is preliminary data.</text>
</comment>
<proteinExistence type="predicted"/>
<evidence type="ECO:0000313" key="2">
    <source>
        <dbReference type="Proteomes" id="UP001424441"/>
    </source>
</evidence>
<reference evidence="2" key="1">
    <citation type="journal article" date="2019" name="Int. J. Syst. Evol. Microbiol.">
        <title>The Global Catalogue of Microorganisms (GCM) 10K type strain sequencing project: providing services to taxonomists for standard genome sequencing and annotation.</title>
        <authorList>
            <consortium name="The Broad Institute Genomics Platform"/>
            <consortium name="The Broad Institute Genome Sequencing Center for Infectious Disease"/>
            <person name="Wu L."/>
            <person name="Ma J."/>
        </authorList>
    </citation>
    <scope>NUCLEOTIDE SEQUENCE [LARGE SCALE GENOMIC DNA]</scope>
    <source>
        <strain evidence="2">JCM 15115</strain>
    </source>
</reference>
<organism evidence="1 2">
    <name type="scientific">Paenochrobactrum glaciei</name>
    <dbReference type="NCBI Taxonomy" id="486407"/>
    <lineage>
        <taxon>Bacteria</taxon>
        <taxon>Pseudomonadati</taxon>
        <taxon>Pseudomonadota</taxon>
        <taxon>Alphaproteobacteria</taxon>
        <taxon>Hyphomicrobiales</taxon>
        <taxon>Brucellaceae</taxon>
        <taxon>Paenochrobactrum</taxon>
    </lineage>
</organism>
<protein>
    <submittedName>
        <fullName evidence="1">Uncharacterized protein</fullName>
    </submittedName>
</protein>
<gene>
    <name evidence="1" type="ORF">GCM10008943_34160</name>
</gene>
<accession>A0ABP3RY15</accession>
<keyword evidence="2" id="KW-1185">Reference proteome</keyword>